<keyword evidence="2" id="KW-0732">Signal</keyword>
<gene>
    <name evidence="3" type="ORF">P153DRAFT_371045</name>
</gene>
<reference evidence="3" key="1">
    <citation type="journal article" date="2020" name="Stud. Mycol.">
        <title>101 Dothideomycetes genomes: a test case for predicting lifestyles and emergence of pathogens.</title>
        <authorList>
            <person name="Haridas S."/>
            <person name="Albert R."/>
            <person name="Binder M."/>
            <person name="Bloem J."/>
            <person name="Labutti K."/>
            <person name="Salamov A."/>
            <person name="Andreopoulos B."/>
            <person name="Baker S."/>
            <person name="Barry K."/>
            <person name="Bills G."/>
            <person name="Bluhm B."/>
            <person name="Cannon C."/>
            <person name="Castanera R."/>
            <person name="Culley D."/>
            <person name="Daum C."/>
            <person name="Ezra D."/>
            <person name="Gonzalez J."/>
            <person name="Henrissat B."/>
            <person name="Kuo A."/>
            <person name="Liang C."/>
            <person name="Lipzen A."/>
            <person name="Lutzoni F."/>
            <person name="Magnuson J."/>
            <person name="Mondo S."/>
            <person name="Nolan M."/>
            <person name="Ohm R."/>
            <person name="Pangilinan J."/>
            <person name="Park H.-J."/>
            <person name="Ramirez L."/>
            <person name="Alfaro M."/>
            <person name="Sun H."/>
            <person name="Tritt A."/>
            <person name="Yoshinaga Y."/>
            <person name="Zwiers L.-H."/>
            <person name="Turgeon B."/>
            <person name="Goodwin S."/>
            <person name="Spatafora J."/>
            <person name="Crous P."/>
            <person name="Grigoriev I."/>
        </authorList>
    </citation>
    <scope>NUCLEOTIDE SEQUENCE</scope>
    <source>
        <strain evidence="3">CBS 119687</strain>
    </source>
</reference>
<organism evidence="3 4">
    <name type="scientific">Dothidotthia symphoricarpi CBS 119687</name>
    <dbReference type="NCBI Taxonomy" id="1392245"/>
    <lineage>
        <taxon>Eukaryota</taxon>
        <taxon>Fungi</taxon>
        <taxon>Dikarya</taxon>
        <taxon>Ascomycota</taxon>
        <taxon>Pezizomycotina</taxon>
        <taxon>Dothideomycetes</taxon>
        <taxon>Pleosporomycetidae</taxon>
        <taxon>Pleosporales</taxon>
        <taxon>Dothidotthiaceae</taxon>
        <taxon>Dothidotthia</taxon>
    </lineage>
</organism>
<dbReference type="Proteomes" id="UP000799771">
    <property type="component" value="Unassembled WGS sequence"/>
</dbReference>
<protein>
    <submittedName>
        <fullName evidence="3">Uncharacterized protein</fullName>
    </submittedName>
</protein>
<accession>A0A6A6A0E8</accession>
<feature type="signal peptide" evidence="2">
    <location>
        <begin position="1"/>
        <end position="17"/>
    </location>
</feature>
<sequence length="96" mass="10015">MKFAAATTLLFATLALASPAPIAQPEALAQPIEVKTNTNMAPEIDARTLEARKKPKIPKTSDGNSTSSAIVSMTPSRAVQLGALGLGVVEAVRLWT</sequence>
<evidence type="ECO:0000313" key="3">
    <source>
        <dbReference type="EMBL" id="KAF2124168.1"/>
    </source>
</evidence>
<feature type="region of interest" description="Disordered" evidence="1">
    <location>
        <begin position="39"/>
        <end position="69"/>
    </location>
</feature>
<proteinExistence type="predicted"/>
<keyword evidence="4" id="KW-1185">Reference proteome</keyword>
<evidence type="ECO:0000256" key="2">
    <source>
        <dbReference type="SAM" id="SignalP"/>
    </source>
</evidence>
<feature type="chain" id="PRO_5025685780" evidence="2">
    <location>
        <begin position="18"/>
        <end position="96"/>
    </location>
</feature>
<evidence type="ECO:0000313" key="4">
    <source>
        <dbReference type="Proteomes" id="UP000799771"/>
    </source>
</evidence>
<dbReference type="OrthoDB" id="3799886at2759"/>
<dbReference type="EMBL" id="ML977520">
    <property type="protein sequence ID" value="KAF2124168.1"/>
    <property type="molecule type" value="Genomic_DNA"/>
</dbReference>
<dbReference type="RefSeq" id="XP_033518561.1">
    <property type="nucleotide sequence ID" value="XM_033669169.1"/>
</dbReference>
<dbReference type="GeneID" id="54409601"/>
<dbReference type="AlphaFoldDB" id="A0A6A6A0E8"/>
<evidence type="ECO:0000256" key="1">
    <source>
        <dbReference type="SAM" id="MobiDB-lite"/>
    </source>
</evidence>
<name>A0A6A6A0E8_9PLEO</name>